<dbReference type="GO" id="GO:0005634">
    <property type="term" value="C:nucleus"/>
    <property type="evidence" value="ECO:0007669"/>
    <property type="project" value="TreeGrafter"/>
</dbReference>
<name>A0AAD5TTL8_9FUNG</name>
<keyword evidence="3" id="KW-1185">Reference proteome</keyword>
<evidence type="ECO:0000256" key="1">
    <source>
        <dbReference type="SAM" id="MobiDB-lite"/>
    </source>
</evidence>
<dbReference type="GO" id="GO:0016538">
    <property type="term" value="F:cyclin-dependent protein serine/threonine kinase regulator activity"/>
    <property type="evidence" value="ECO:0007669"/>
    <property type="project" value="TreeGrafter"/>
</dbReference>
<evidence type="ECO:0000313" key="3">
    <source>
        <dbReference type="Proteomes" id="UP001211065"/>
    </source>
</evidence>
<dbReference type="Pfam" id="PF08613">
    <property type="entry name" value="Cyclin"/>
    <property type="match status" value="1"/>
</dbReference>
<evidence type="ECO:0008006" key="4">
    <source>
        <dbReference type="Google" id="ProtNLM"/>
    </source>
</evidence>
<dbReference type="Proteomes" id="UP001211065">
    <property type="component" value="Unassembled WGS sequence"/>
</dbReference>
<feature type="region of interest" description="Disordered" evidence="1">
    <location>
        <begin position="83"/>
        <end position="106"/>
    </location>
</feature>
<dbReference type="GO" id="GO:0000307">
    <property type="term" value="C:cyclin-dependent protein kinase holoenzyme complex"/>
    <property type="evidence" value="ECO:0007669"/>
    <property type="project" value="TreeGrafter"/>
</dbReference>
<dbReference type="SUPFAM" id="SSF47954">
    <property type="entry name" value="Cyclin-like"/>
    <property type="match status" value="1"/>
</dbReference>
<dbReference type="CDD" id="cd20557">
    <property type="entry name" value="CYCLIN_ScPCL1-like"/>
    <property type="match status" value="1"/>
</dbReference>
<comment type="caution">
    <text evidence="2">The sequence shown here is derived from an EMBL/GenBank/DDBJ whole genome shotgun (WGS) entry which is preliminary data.</text>
</comment>
<accession>A0AAD5TTL8</accession>
<dbReference type="PANTHER" id="PTHR15615">
    <property type="match status" value="1"/>
</dbReference>
<evidence type="ECO:0000313" key="2">
    <source>
        <dbReference type="EMBL" id="KAJ3201530.1"/>
    </source>
</evidence>
<proteinExistence type="predicted"/>
<gene>
    <name evidence="2" type="ORF">HK099_002213</name>
</gene>
<dbReference type="GO" id="GO:0019901">
    <property type="term" value="F:protein kinase binding"/>
    <property type="evidence" value="ECO:0007669"/>
    <property type="project" value="InterPro"/>
</dbReference>
<sequence length="278" mass="31954">MTSPTTSINDSALGSEMGSLDRHQTLNSLSLPHPHNYANNYNSNKQHHHHRNFNDDRTPNMIPTSSELAPLIPKVKTLSSFQNLEPDKPIKRANTTPSKSNRGPPRETTEFICYAMFRVWHRIPPKTDIPPLLFNELVFIMHDLLCKTGVGMSCLLLALLYVARLRNATPDTEPILMGSEFRVFVCALILAQKWLKDDRLSNTYWSRTSTIPTLEINLMERHFLSKINWNLNSSNEEFEKWKKVVKTLGGEHAQRLAKHKREQLNIEKSNLKIDMDLS</sequence>
<dbReference type="Gene3D" id="1.10.472.10">
    <property type="entry name" value="Cyclin-like"/>
    <property type="match status" value="1"/>
</dbReference>
<dbReference type="EMBL" id="JADGJW010001713">
    <property type="protein sequence ID" value="KAJ3201530.1"/>
    <property type="molecule type" value="Genomic_DNA"/>
</dbReference>
<dbReference type="AlphaFoldDB" id="A0AAD5TTL8"/>
<dbReference type="PANTHER" id="PTHR15615:SF108">
    <property type="entry name" value="PROTEIN CNPPD1"/>
    <property type="match status" value="1"/>
</dbReference>
<protein>
    <recommendedName>
        <fullName evidence="4">Cyclin N-terminal domain-containing protein</fullName>
    </recommendedName>
</protein>
<feature type="region of interest" description="Disordered" evidence="1">
    <location>
        <begin position="26"/>
        <end position="65"/>
    </location>
</feature>
<reference evidence="2" key="1">
    <citation type="submission" date="2020-05" db="EMBL/GenBank/DDBJ databases">
        <title>Phylogenomic resolution of chytrid fungi.</title>
        <authorList>
            <person name="Stajich J.E."/>
            <person name="Amses K."/>
            <person name="Simmons R."/>
            <person name="Seto K."/>
            <person name="Myers J."/>
            <person name="Bonds A."/>
            <person name="Quandt C.A."/>
            <person name="Barry K."/>
            <person name="Liu P."/>
            <person name="Grigoriev I."/>
            <person name="Longcore J.E."/>
            <person name="James T.Y."/>
        </authorList>
    </citation>
    <scope>NUCLEOTIDE SEQUENCE</scope>
    <source>
        <strain evidence="2">JEL0476</strain>
    </source>
</reference>
<dbReference type="InterPro" id="IPR036915">
    <property type="entry name" value="Cyclin-like_sf"/>
</dbReference>
<dbReference type="InterPro" id="IPR013922">
    <property type="entry name" value="Cyclin_PHO80-like"/>
</dbReference>
<organism evidence="2 3">
    <name type="scientific">Clydaea vesicula</name>
    <dbReference type="NCBI Taxonomy" id="447962"/>
    <lineage>
        <taxon>Eukaryota</taxon>
        <taxon>Fungi</taxon>
        <taxon>Fungi incertae sedis</taxon>
        <taxon>Chytridiomycota</taxon>
        <taxon>Chytridiomycota incertae sedis</taxon>
        <taxon>Chytridiomycetes</taxon>
        <taxon>Lobulomycetales</taxon>
        <taxon>Lobulomycetaceae</taxon>
        <taxon>Clydaea</taxon>
    </lineage>
</organism>